<keyword evidence="1" id="KW-1134">Transmembrane beta strand</keyword>
<keyword evidence="1" id="KW-0998">Cell outer membrane</keyword>
<accession>A0A1B7ZEP4</accession>
<evidence type="ECO:0000256" key="1">
    <source>
        <dbReference type="PROSITE-ProRule" id="PRU01360"/>
    </source>
</evidence>
<comment type="caution">
    <text evidence="2">The sequence shown here is derived from an EMBL/GenBank/DDBJ whole genome shotgun (WGS) entry which is preliminary data.</text>
</comment>
<keyword evidence="1" id="KW-0472">Membrane</keyword>
<dbReference type="SUPFAM" id="SSF56935">
    <property type="entry name" value="Porins"/>
    <property type="match status" value="1"/>
</dbReference>
<organism evidence="2 3">
    <name type="scientific">Maribacter hydrothermalis</name>
    <dbReference type="NCBI Taxonomy" id="1836467"/>
    <lineage>
        <taxon>Bacteria</taxon>
        <taxon>Pseudomonadati</taxon>
        <taxon>Bacteroidota</taxon>
        <taxon>Flavobacteriia</taxon>
        <taxon>Flavobacteriales</taxon>
        <taxon>Flavobacteriaceae</taxon>
        <taxon>Maribacter</taxon>
    </lineage>
</organism>
<keyword evidence="3" id="KW-1185">Reference proteome</keyword>
<protein>
    <submittedName>
        <fullName evidence="2">Uncharacterized protein</fullName>
    </submittedName>
</protein>
<evidence type="ECO:0000313" key="3">
    <source>
        <dbReference type="Proteomes" id="UP000092164"/>
    </source>
</evidence>
<reference evidence="3" key="1">
    <citation type="submission" date="2016-06" db="EMBL/GenBank/DDBJ databases">
        <authorList>
            <person name="Zhan P."/>
        </authorList>
    </citation>
    <scope>NUCLEOTIDE SEQUENCE [LARGE SCALE GENOMIC DNA]</scope>
    <source>
        <strain evidence="3">T28</strain>
    </source>
</reference>
<dbReference type="EMBL" id="LZFP01000001">
    <property type="protein sequence ID" value="OBR42035.1"/>
    <property type="molecule type" value="Genomic_DNA"/>
</dbReference>
<dbReference type="InterPro" id="IPR037066">
    <property type="entry name" value="Plug_dom_sf"/>
</dbReference>
<dbReference type="KEGG" id="mart:BTR34_09560"/>
<comment type="subcellular location">
    <subcellularLocation>
        <location evidence="1">Cell outer membrane</location>
        <topology evidence="1">Multi-pass membrane protein</topology>
    </subcellularLocation>
</comment>
<comment type="similarity">
    <text evidence="1">Belongs to the TonB-dependent receptor family.</text>
</comment>
<evidence type="ECO:0000313" key="2">
    <source>
        <dbReference type="EMBL" id="OBR42035.1"/>
    </source>
</evidence>
<dbReference type="Proteomes" id="UP000092164">
    <property type="component" value="Unassembled WGS sequence"/>
</dbReference>
<sequence>MHQIYFINFGNGYLRKMKNYILMWFAAVFFLSSCGVSKNTSNSTKTTSSLNNELKDKNRANITLIQRITQLPGVVLYNNLPVINKSSNSFGSVGNQEPLYVLNNQVIGNSFNSINELIENYNVKKIIILTGADAAVYGTQGSNGVIKITSY</sequence>
<dbReference type="PROSITE" id="PS52016">
    <property type="entry name" value="TONB_DEPENDENT_REC_3"/>
    <property type="match status" value="1"/>
</dbReference>
<gene>
    <name evidence="2" type="ORF">A9200_01190</name>
</gene>
<proteinExistence type="inferred from homology"/>
<dbReference type="STRING" id="1836467.BTR34_09560"/>
<dbReference type="AlphaFoldDB" id="A0A1B7ZEP4"/>
<keyword evidence="1" id="KW-0813">Transport</keyword>
<dbReference type="GO" id="GO:0009279">
    <property type="term" value="C:cell outer membrane"/>
    <property type="evidence" value="ECO:0007669"/>
    <property type="project" value="UniProtKB-SubCell"/>
</dbReference>
<dbReference type="OrthoDB" id="982809at2"/>
<name>A0A1B7ZEP4_9FLAO</name>
<keyword evidence="1" id="KW-0812">Transmembrane</keyword>
<dbReference type="Gene3D" id="2.170.130.10">
    <property type="entry name" value="TonB-dependent receptor, plug domain"/>
    <property type="match status" value="1"/>
</dbReference>
<dbReference type="InterPro" id="IPR039426">
    <property type="entry name" value="TonB-dep_rcpt-like"/>
</dbReference>